<dbReference type="AlphaFoldDB" id="A0A1J8QGI0"/>
<dbReference type="Pfam" id="PF13592">
    <property type="entry name" value="HTH_33"/>
    <property type="match status" value="1"/>
</dbReference>
<comment type="caution">
    <text evidence="2">The sequence shown here is derived from an EMBL/GenBank/DDBJ whole genome shotgun (WGS) entry which is preliminary data.</text>
</comment>
<dbReference type="PANTHER" id="PTHR48472">
    <property type="entry name" value="TC1-LIKE TRANSPOSASE DDE DOMAIN-CONTAINING PROTEIN"/>
    <property type="match status" value="1"/>
</dbReference>
<gene>
    <name evidence="2" type="ORF">AZE42_09508</name>
</gene>
<dbReference type="OrthoDB" id="3255572at2759"/>
<reference evidence="2 3" key="1">
    <citation type="submission" date="2016-03" db="EMBL/GenBank/DDBJ databases">
        <title>Comparative genomics of the ectomycorrhizal sister species Rhizopogon vinicolor and Rhizopogon vesiculosus (Basidiomycota: Boletales) reveals a divergence of the mating type B locus.</title>
        <authorList>
            <person name="Mujic A.B."/>
            <person name="Kuo A."/>
            <person name="Tritt A."/>
            <person name="Lipzen A."/>
            <person name="Chen C."/>
            <person name="Johnson J."/>
            <person name="Sharma A."/>
            <person name="Barry K."/>
            <person name="Grigoriev I.V."/>
            <person name="Spatafora J.W."/>
        </authorList>
    </citation>
    <scope>NUCLEOTIDE SEQUENCE [LARGE SCALE GENOMIC DNA]</scope>
    <source>
        <strain evidence="2 3">AM-OR11-056</strain>
    </source>
</reference>
<dbReference type="InterPro" id="IPR001523">
    <property type="entry name" value="Paired_dom"/>
</dbReference>
<dbReference type="PANTHER" id="PTHR48472:SF1">
    <property type="entry name" value="TC1-LIKE TRANSPOSASE DDE DOMAIN-CONTAINING PROTEIN"/>
    <property type="match status" value="1"/>
</dbReference>
<evidence type="ECO:0000313" key="3">
    <source>
        <dbReference type="Proteomes" id="UP000183567"/>
    </source>
</evidence>
<organism evidence="2 3">
    <name type="scientific">Rhizopogon vesiculosus</name>
    <dbReference type="NCBI Taxonomy" id="180088"/>
    <lineage>
        <taxon>Eukaryota</taxon>
        <taxon>Fungi</taxon>
        <taxon>Dikarya</taxon>
        <taxon>Basidiomycota</taxon>
        <taxon>Agaricomycotina</taxon>
        <taxon>Agaricomycetes</taxon>
        <taxon>Agaricomycetidae</taxon>
        <taxon>Boletales</taxon>
        <taxon>Suillineae</taxon>
        <taxon>Rhizopogonaceae</taxon>
        <taxon>Rhizopogon</taxon>
    </lineage>
</organism>
<dbReference type="PROSITE" id="PS51057">
    <property type="entry name" value="PAIRED_2"/>
    <property type="match status" value="1"/>
</dbReference>
<name>A0A1J8QGI0_9AGAM</name>
<evidence type="ECO:0000259" key="1">
    <source>
        <dbReference type="PROSITE" id="PS51057"/>
    </source>
</evidence>
<dbReference type="STRING" id="180088.A0A1J8QGI0"/>
<evidence type="ECO:0000313" key="2">
    <source>
        <dbReference type="EMBL" id="OJA19767.1"/>
    </source>
</evidence>
<accession>A0A1J8QGI0</accession>
<dbReference type="InterPro" id="IPR025959">
    <property type="entry name" value="Winged_HTH_dom"/>
</dbReference>
<dbReference type="SUPFAM" id="SSF46689">
    <property type="entry name" value="Homeodomain-like"/>
    <property type="match status" value="1"/>
</dbReference>
<dbReference type="Proteomes" id="UP000183567">
    <property type="component" value="Unassembled WGS sequence"/>
</dbReference>
<dbReference type="GO" id="GO:0006355">
    <property type="term" value="P:regulation of DNA-templated transcription"/>
    <property type="evidence" value="ECO:0007669"/>
    <property type="project" value="InterPro"/>
</dbReference>
<dbReference type="GO" id="GO:0003677">
    <property type="term" value="F:DNA binding"/>
    <property type="evidence" value="ECO:0007669"/>
    <property type="project" value="InterPro"/>
</dbReference>
<keyword evidence="3" id="KW-1185">Reference proteome</keyword>
<dbReference type="EMBL" id="LVVM01000893">
    <property type="protein sequence ID" value="OJA19767.1"/>
    <property type="molecule type" value="Genomic_DNA"/>
</dbReference>
<dbReference type="Pfam" id="PF13551">
    <property type="entry name" value="HTH_29"/>
    <property type="match status" value="1"/>
</dbReference>
<dbReference type="InterPro" id="IPR009057">
    <property type="entry name" value="Homeodomain-like_sf"/>
</dbReference>
<protein>
    <recommendedName>
        <fullName evidence="1">Paired domain-containing protein</fullName>
    </recommendedName>
</protein>
<sequence length="221" mass="24999">MKERALELIEEGWTAEEVADVLHVSEKSIARWADRMETTGSLDPPNGRGGRPRLLTTEIREDLYQLITESPTLFLDEILDYLAVIHGVFLSQTALHDNLHDLGLTRKMVQRNAAERDEDARSAWREDIAVNFTVEQIVAVDEPSKDGRTFFRKYGRSPSDQRPIDVRPLTRGTRHSILPALSLDGYIALRIVEGSVDSIEFTISLLTMWYVFGSSRGTVTN</sequence>
<feature type="domain" description="Paired" evidence="1">
    <location>
        <begin position="1"/>
        <end position="106"/>
    </location>
</feature>
<proteinExistence type="predicted"/>